<proteinExistence type="predicted"/>
<evidence type="ECO:0000313" key="1">
    <source>
        <dbReference type="EMBL" id="VWQ27466.1"/>
    </source>
</evidence>
<evidence type="ECO:0000313" key="4">
    <source>
        <dbReference type="Proteomes" id="UP000494179"/>
    </source>
</evidence>
<name>A0A1S2VYI7_BIFLI</name>
<reference evidence="4 5" key="1">
    <citation type="submission" date="2019-10" db="EMBL/GenBank/DDBJ databases">
        <authorList>
            <consortium name="Melissa Lawson"/>
            <person name="O'neill I."/>
        </authorList>
    </citation>
    <scope>NUCLEOTIDE SEQUENCE [LARGE SCALE GENOMIC DNA]</scope>
    <source>
        <strain evidence="3">LH_23</strain>
        <strain evidence="2">LH_664</strain>
        <strain evidence="1">LH_665</strain>
    </source>
</reference>
<protein>
    <submittedName>
        <fullName evidence="1">Uncharacterized protein</fullName>
    </submittedName>
</protein>
<gene>
    <name evidence="3" type="ORF">BIFLH23_01530</name>
    <name evidence="2" type="ORF">BIFLH664_00684</name>
    <name evidence="1" type="ORF">BIFLH665_00563</name>
</gene>
<evidence type="ECO:0000313" key="6">
    <source>
        <dbReference type="Proteomes" id="UP000494270"/>
    </source>
</evidence>
<dbReference type="EMBL" id="CABWKH010000023">
    <property type="protein sequence ID" value="VWQ36599.1"/>
    <property type="molecule type" value="Genomic_DNA"/>
</dbReference>
<dbReference type="Proteomes" id="UP000494270">
    <property type="component" value="Unassembled WGS sequence"/>
</dbReference>
<evidence type="ECO:0000313" key="2">
    <source>
        <dbReference type="EMBL" id="VWQ34113.1"/>
    </source>
</evidence>
<dbReference type="EMBL" id="CABWKE010000004">
    <property type="protein sequence ID" value="VWQ27466.1"/>
    <property type="molecule type" value="Genomic_DNA"/>
</dbReference>
<dbReference type="Proteomes" id="UP000494179">
    <property type="component" value="Unassembled WGS sequence"/>
</dbReference>
<organism evidence="1 6">
    <name type="scientific">Bifidobacterium longum subsp. infantis</name>
    <dbReference type="NCBI Taxonomy" id="1682"/>
    <lineage>
        <taxon>Bacteria</taxon>
        <taxon>Bacillati</taxon>
        <taxon>Actinomycetota</taxon>
        <taxon>Actinomycetes</taxon>
        <taxon>Bifidobacteriales</taxon>
        <taxon>Bifidobacteriaceae</taxon>
        <taxon>Bifidobacterium</taxon>
    </lineage>
</organism>
<sequence length="186" mass="20643">MQDVNIVTTGDGVRLVSPYHPDCPKKAKAIGGKWDAATRSWKFDARDRERVEQLAAELWGWSDGSGDTVSIRVNADDYYAGEEIRVAGRCVAHRPGRDHEVRLANNVVIVKGEFAPSGGSVKYPQVGECDDVILEIRDLPATALDLLDKSKYELIDGSPLIALRTERQRLMERIADIDRQLAKVEA</sequence>
<dbReference type="RefSeq" id="WP_071477976.1">
    <property type="nucleotide sequence ID" value="NZ_CABWKE010000004.1"/>
</dbReference>
<dbReference type="Proteomes" id="UP000494246">
    <property type="component" value="Unassembled WGS sequence"/>
</dbReference>
<evidence type="ECO:0000313" key="5">
    <source>
        <dbReference type="Proteomes" id="UP000494246"/>
    </source>
</evidence>
<dbReference type="EMBL" id="CABWKI010000003">
    <property type="protein sequence ID" value="VWQ34113.1"/>
    <property type="molecule type" value="Genomic_DNA"/>
</dbReference>
<evidence type="ECO:0000313" key="3">
    <source>
        <dbReference type="EMBL" id="VWQ36599.1"/>
    </source>
</evidence>
<comment type="caution">
    <text evidence="1">The sequence shown here is derived from an EMBL/GenBank/DDBJ whole genome shotgun (WGS) entry which is preliminary data.</text>
</comment>
<accession>A0A1S2VYI7</accession>
<dbReference type="AlphaFoldDB" id="A0A1S2VYI7"/>